<dbReference type="Proteomes" id="UP000265520">
    <property type="component" value="Unassembled WGS sequence"/>
</dbReference>
<keyword evidence="2" id="KW-1185">Reference proteome</keyword>
<name>A0A392UQ07_9FABA</name>
<sequence>MVLEDVSGQRRFVLYGVGSSLWDGERSVERGRLREGGGRGSSWWREIVKIRDGVGGLGGG</sequence>
<dbReference type="EMBL" id="LXQA010871700">
    <property type="protein sequence ID" value="MCI74948.1"/>
    <property type="molecule type" value="Genomic_DNA"/>
</dbReference>
<comment type="caution">
    <text evidence="1">The sequence shown here is derived from an EMBL/GenBank/DDBJ whole genome shotgun (WGS) entry which is preliminary data.</text>
</comment>
<dbReference type="AlphaFoldDB" id="A0A392UQ07"/>
<feature type="non-terminal residue" evidence="1">
    <location>
        <position position="60"/>
    </location>
</feature>
<proteinExistence type="predicted"/>
<protein>
    <submittedName>
        <fullName evidence="1">Uncharacterized protein</fullName>
    </submittedName>
</protein>
<evidence type="ECO:0000313" key="2">
    <source>
        <dbReference type="Proteomes" id="UP000265520"/>
    </source>
</evidence>
<reference evidence="1 2" key="1">
    <citation type="journal article" date="2018" name="Front. Plant Sci.">
        <title>Red Clover (Trifolium pratense) and Zigzag Clover (T. medium) - A Picture of Genomic Similarities and Differences.</title>
        <authorList>
            <person name="Dluhosova J."/>
            <person name="Istvanek J."/>
            <person name="Nedelnik J."/>
            <person name="Repkova J."/>
        </authorList>
    </citation>
    <scope>NUCLEOTIDE SEQUENCE [LARGE SCALE GENOMIC DNA]</scope>
    <source>
        <strain evidence="2">cv. 10/8</strain>
        <tissue evidence="1">Leaf</tissue>
    </source>
</reference>
<accession>A0A392UQ07</accession>
<organism evidence="1 2">
    <name type="scientific">Trifolium medium</name>
    <dbReference type="NCBI Taxonomy" id="97028"/>
    <lineage>
        <taxon>Eukaryota</taxon>
        <taxon>Viridiplantae</taxon>
        <taxon>Streptophyta</taxon>
        <taxon>Embryophyta</taxon>
        <taxon>Tracheophyta</taxon>
        <taxon>Spermatophyta</taxon>
        <taxon>Magnoliopsida</taxon>
        <taxon>eudicotyledons</taxon>
        <taxon>Gunneridae</taxon>
        <taxon>Pentapetalae</taxon>
        <taxon>rosids</taxon>
        <taxon>fabids</taxon>
        <taxon>Fabales</taxon>
        <taxon>Fabaceae</taxon>
        <taxon>Papilionoideae</taxon>
        <taxon>50 kb inversion clade</taxon>
        <taxon>NPAAA clade</taxon>
        <taxon>Hologalegina</taxon>
        <taxon>IRL clade</taxon>
        <taxon>Trifolieae</taxon>
        <taxon>Trifolium</taxon>
    </lineage>
</organism>
<evidence type="ECO:0000313" key="1">
    <source>
        <dbReference type="EMBL" id="MCI74948.1"/>
    </source>
</evidence>